<proteinExistence type="predicted"/>
<dbReference type="OrthoDB" id="4979632at2"/>
<name>A0A6N7W1A9_ACIFE</name>
<sequence length="134" mass="15524">MKSKKVGKAFLNHIACIEKLIFTDGGFFDGYRTTTVQFEGDQVVYEVKHSLSPAPSFPEIDLDKSEFIAKLQSLHLEDWDREYVNSGILDGEQWKLTIRFSDKKRPLKIYGDNAYPPNFKEFQKLMKSEDVLPE</sequence>
<dbReference type="AlphaFoldDB" id="A0A6N7W1A9"/>
<dbReference type="RefSeq" id="WP_154488133.1">
    <property type="nucleotide sequence ID" value="NZ_VULN01000008.1"/>
</dbReference>
<evidence type="ECO:0000313" key="1">
    <source>
        <dbReference type="EMBL" id="MSS82232.1"/>
    </source>
</evidence>
<gene>
    <name evidence="1" type="ORF">FX155_06435</name>
</gene>
<organism evidence="1 2">
    <name type="scientific">Acidaminococcus fermentans</name>
    <dbReference type="NCBI Taxonomy" id="905"/>
    <lineage>
        <taxon>Bacteria</taxon>
        <taxon>Bacillati</taxon>
        <taxon>Bacillota</taxon>
        <taxon>Negativicutes</taxon>
        <taxon>Acidaminococcales</taxon>
        <taxon>Acidaminococcaceae</taxon>
        <taxon>Acidaminococcus</taxon>
    </lineage>
</organism>
<evidence type="ECO:0000313" key="2">
    <source>
        <dbReference type="Proteomes" id="UP000441455"/>
    </source>
</evidence>
<dbReference type="EMBL" id="VULN01000008">
    <property type="protein sequence ID" value="MSS82232.1"/>
    <property type="molecule type" value="Genomic_DNA"/>
</dbReference>
<protein>
    <submittedName>
        <fullName evidence="1">Uncharacterized protein</fullName>
    </submittedName>
</protein>
<comment type="caution">
    <text evidence="1">The sequence shown here is derived from an EMBL/GenBank/DDBJ whole genome shotgun (WGS) entry which is preliminary data.</text>
</comment>
<dbReference type="Proteomes" id="UP000441455">
    <property type="component" value="Unassembled WGS sequence"/>
</dbReference>
<accession>A0A6N7W1A9</accession>
<reference evidence="1 2" key="1">
    <citation type="submission" date="2019-08" db="EMBL/GenBank/DDBJ databases">
        <title>In-depth cultivation of the pig gut microbiome towards novel bacterial diversity and tailored functional studies.</title>
        <authorList>
            <person name="Wylensek D."/>
            <person name="Hitch T.C.A."/>
            <person name="Clavel T."/>
        </authorList>
    </citation>
    <scope>NUCLEOTIDE SEQUENCE [LARGE SCALE GENOMIC DNA]</scope>
    <source>
        <strain evidence="1 2">WCA-389-WT-5B</strain>
    </source>
</reference>